<dbReference type="NCBIfam" id="TIGR01180">
    <property type="entry name" value="aman2_put"/>
    <property type="match status" value="1"/>
</dbReference>
<dbReference type="InterPro" id="IPR012939">
    <property type="entry name" value="Glyco_hydro_92"/>
</dbReference>
<dbReference type="Pfam" id="PF17678">
    <property type="entry name" value="Glyco_hydro_92N"/>
    <property type="match status" value="1"/>
</dbReference>
<dbReference type="OrthoDB" id="9804511at2"/>
<dbReference type="PANTHER" id="PTHR12143">
    <property type="entry name" value="PEPTIDE N-GLYCANASE PNGASE -RELATED"/>
    <property type="match status" value="1"/>
</dbReference>
<gene>
    <name evidence="6" type="ORF">SAE01_42610</name>
</gene>
<dbReference type="Gene3D" id="2.70.98.10">
    <property type="match status" value="1"/>
</dbReference>
<name>A0A512BIS0_9BACT</name>
<dbReference type="AlphaFoldDB" id="A0A512BIS0"/>
<keyword evidence="7" id="KW-1185">Reference proteome</keyword>
<dbReference type="GO" id="GO:0005975">
    <property type="term" value="P:carbohydrate metabolic process"/>
    <property type="evidence" value="ECO:0007669"/>
    <property type="project" value="InterPro"/>
</dbReference>
<sequence length="805" mass="91649">MPTFSRLRIGASFSAATKNTYLTAPLAATKSGRQKGRFVRGRFPPSPFGRYILPCFLLVTSFFSINLFGQKSKKELKSNVDYIDPTIGTVGQLLEPTKPTIHLPNQMIRVAPQRKDYLDDEISSFPLNIVSHRLGEVFAIKPSIKLVTVASWRNRMTYDHQLEVNRPWYYSTYLIDDGITVEFAPGKKTGLYRFTFPAAKDRSILFDVYNGGRAQWKFLSPTELVGIENYHGDIKVYVYGLFSSAGKTGFIKNGELQSGDFIEDRGAKAYISFLETVKQVEFKYAISYVSAEQAKRNFDKEIKNLSFQSVSDNGRKTWEAVMSQIKVEGGTEAQKRSFYTALYRCYERMVNISEDSSYYSGYNKKVNKDSRPFYVDDWSWDTYLALHPLRTILNPALEEDMLNSYVKMYEQSGWMPTFPVLFGDNPCMNGFHSSIVFLDAYRKGLKNFDTQKAYEGMKKNAMEATMLPWVNGPKTVLDDFYHANGYFPALNPGEKDTVKQVHGFEKRQAVAVTLGNSYDDWALGELGKELGKQEYQQFAARGKNYKNLWNSDKQFFLPKDDKGNWIKIDPKFDGGVGGREYYDENNGYTYLWQVQQDIPALVDLMGGKKSFEERLDQLFREGLGRSKQEFWNKFPDATGLVGQFSMGNEPSFHIPYLYNFTNSPWKTQKRIRYLLDVWFKDNINGIPGDEDGGGMTAFVVFSSMGFYPVTPGLPVYTIGSPLFSKVIIDLPNKKQFTLNAKNCSVVNKYIQSAKLNGKVLNTPWFTHKQLIDGGHLELEMGPKPNKTWGIYEKGESSTAAVSSAK</sequence>
<dbReference type="Pfam" id="PF07971">
    <property type="entry name" value="Glyco_hydro_92"/>
    <property type="match status" value="1"/>
</dbReference>
<evidence type="ECO:0000256" key="2">
    <source>
        <dbReference type="ARBA" id="ARBA00011245"/>
    </source>
</evidence>
<evidence type="ECO:0000256" key="1">
    <source>
        <dbReference type="ARBA" id="ARBA00001913"/>
    </source>
</evidence>
<dbReference type="InterPro" id="IPR014718">
    <property type="entry name" value="GH-type_carb-bd"/>
</dbReference>
<reference evidence="6 7" key="1">
    <citation type="submission" date="2019-07" db="EMBL/GenBank/DDBJ databases">
        <title>Whole genome shotgun sequence of Segetibacter aerophilus NBRC 106135.</title>
        <authorList>
            <person name="Hosoyama A."/>
            <person name="Uohara A."/>
            <person name="Ohji S."/>
            <person name="Ichikawa N."/>
        </authorList>
    </citation>
    <scope>NUCLEOTIDE SEQUENCE [LARGE SCALE GENOMIC DNA]</scope>
    <source>
        <strain evidence="6 7">NBRC 106135</strain>
    </source>
</reference>
<organism evidence="6 7">
    <name type="scientific">Segetibacter aerophilus</name>
    <dbReference type="NCBI Taxonomy" id="670293"/>
    <lineage>
        <taxon>Bacteria</taxon>
        <taxon>Pseudomonadati</taxon>
        <taxon>Bacteroidota</taxon>
        <taxon>Chitinophagia</taxon>
        <taxon>Chitinophagales</taxon>
        <taxon>Chitinophagaceae</taxon>
        <taxon>Segetibacter</taxon>
    </lineage>
</organism>
<dbReference type="Proteomes" id="UP000321513">
    <property type="component" value="Unassembled WGS sequence"/>
</dbReference>
<evidence type="ECO:0000256" key="3">
    <source>
        <dbReference type="ARBA" id="ARBA00022837"/>
    </source>
</evidence>
<evidence type="ECO:0000259" key="5">
    <source>
        <dbReference type="Pfam" id="PF17678"/>
    </source>
</evidence>
<feature type="domain" description="Glycosyl hydrolase family 92" evidence="4">
    <location>
        <begin position="293"/>
        <end position="782"/>
    </location>
</feature>
<evidence type="ECO:0000313" key="7">
    <source>
        <dbReference type="Proteomes" id="UP000321513"/>
    </source>
</evidence>
<dbReference type="FunFam" id="3.30.2080.10:FF:000001">
    <property type="entry name" value="Alpha-1,2-mannosidase subfamily"/>
    <property type="match status" value="1"/>
</dbReference>
<comment type="caution">
    <text evidence="6">The sequence shown here is derived from an EMBL/GenBank/DDBJ whole genome shotgun (WGS) entry which is preliminary data.</text>
</comment>
<dbReference type="Gene3D" id="1.20.1050.60">
    <property type="entry name" value="alpha-1,2-mannosidase"/>
    <property type="match status" value="1"/>
</dbReference>
<dbReference type="InterPro" id="IPR050883">
    <property type="entry name" value="PNGase"/>
</dbReference>
<dbReference type="Gene3D" id="1.20.1610.10">
    <property type="entry name" value="alpha-1,2-mannosidases domains"/>
    <property type="match status" value="1"/>
</dbReference>
<dbReference type="InterPro" id="IPR041371">
    <property type="entry name" value="GH92_N"/>
</dbReference>
<dbReference type="GO" id="GO:0000224">
    <property type="term" value="F:peptide-N4-(N-acetyl-beta-glucosaminyl)asparagine amidase activity"/>
    <property type="evidence" value="ECO:0007669"/>
    <property type="project" value="TreeGrafter"/>
</dbReference>
<dbReference type="PANTHER" id="PTHR12143:SF43">
    <property type="entry name" value="PUTATIVE-RELATED"/>
    <property type="match status" value="1"/>
</dbReference>
<dbReference type="SUPFAM" id="SSF48208">
    <property type="entry name" value="Six-hairpin glycosidases"/>
    <property type="match status" value="1"/>
</dbReference>
<dbReference type="RefSeq" id="WP_147205880.1">
    <property type="nucleotide sequence ID" value="NZ_BJYT01000028.1"/>
</dbReference>
<accession>A0A512BIS0</accession>
<protein>
    <submittedName>
        <fullName evidence="6">Alpha-1 2-mannosidase</fullName>
    </submittedName>
</protein>
<comment type="subunit">
    <text evidence="2">Monomer.</text>
</comment>
<evidence type="ECO:0000259" key="4">
    <source>
        <dbReference type="Pfam" id="PF07971"/>
    </source>
</evidence>
<comment type="cofactor">
    <cofactor evidence="1">
        <name>Ca(2+)</name>
        <dbReference type="ChEBI" id="CHEBI:29108"/>
    </cofactor>
</comment>
<dbReference type="InterPro" id="IPR008928">
    <property type="entry name" value="6-hairpin_glycosidase_sf"/>
</dbReference>
<dbReference type="EMBL" id="BJYT01000028">
    <property type="protein sequence ID" value="GEO11765.1"/>
    <property type="molecule type" value="Genomic_DNA"/>
</dbReference>
<evidence type="ECO:0000313" key="6">
    <source>
        <dbReference type="EMBL" id="GEO11765.1"/>
    </source>
</evidence>
<dbReference type="GO" id="GO:0005829">
    <property type="term" value="C:cytosol"/>
    <property type="evidence" value="ECO:0007669"/>
    <property type="project" value="TreeGrafter"/>
</dbReference>
<dbReference type="InterPro" id="IPR005887">
    <property type="entry name" value="GH92_a_mannosidase_put"/>
</dbReference>
<dbReference type="GO" id="GO:0030246">
    <property type="term" value="F:carbohydrate binding"/>
    <property type="evidence" value="ECO:0007669"/>
    <property type="project" value="InterPro"/>
</dbReference>
<dbReference type="GO" id="GO:0006516">
    <property type="term" value="P:glycoprotein catabolic process"/>
    <property type="evidence" value="ECO:0007669"/>
    <property type="project" value="TreeGrafter"/>
</dbReference>
<proteinExistence type="predicted"/>
<feature type="domain" description="Glycosyl hydrolase family 92 N-terminal" evidence="5">
    <location>
        <begin position="82"/>
        <end position="287"/>
    </location>
</feature>
<keyword evidence="3" id="KW-0106">Calcium</keyword>
<dbReference type="Gene3D" id="3.30.2080.10">
    <property type="entry name" value="GH92 mannosidase domain"/>
    <property type="match status" value="1"/>
</dbReference>